<accession>A0A663MAB8</accession>
<dbReference type="AlphaFoldDB" id="A0A663MAB8"/>
<reference evidence="1" key="1">
    <citation type="submission" date="2025-08" db="UniProtKB">
        <authorList>
            <consortium name="Ensembl"/>
        </authorList>
    </citation>
    <scope>IDENTIFICATION</scope>
</reference>
<dbReference type="Ensembl" id="ENSACUT00000009270.1">
    <property type="protein sequence ID" value="ENSACUP00000008687.1"/>
    <property type="gene ID" value="ENSACUG00000005893.1"/>
</dbReference>
<dbReference type="Proteomes" id="UP000472269">
    <property type="component" value="Unplaced"/>
</dbReference>
<name>A0A663MAB8_ATHCN</name>
<sequence>TTASFRLLNLECWYQTHLLKGFHQVFSVSFSSWLQTVRPVLSQADFHSHDKQEDADKDLPGLFHPEREQNIFLIVMTLQPRATECPSAQSIRRAPVKVLLQVSVKVP</sequence>
<evidence type="ECO:0000313" key="2">
    <source>
        <dbReference type="Proteomes" id="UP000472269"/>
    </source>
</evidence>
<reference evidence="1" key="2">
    <citation type="submission" date="2025-09" db="UniProtKB">
        <authorList>
            <consortium name="Ensembl"/>
        </authorList>
    </citation>
    <scope>IDENTIFICATION</scope>
</reference>
<organism evidence="1 2">
    <name type="scientific">Athene cunicularia</name>
    <name type="common">Burrowing owl</name>
    <name type="synonym">Speotyto cunicularia</name>
    <dbReference type="NCBI Taxonomy" id="194338"/>
    <lineage>
        <taxon>Eukaryota</taxon>
        <taxon>Metazoa</taxon>
        <taxon>Chordata</taxon>
        <taxon>Craniata</taxon>
        <taxon>Vertebrata</taxon>
        <taxon>Euteleostomi</taxon>
        <taxon>Archelosauria</taxon>
        <taxon>Archosauria</taxon>
        <taxon>Dinosauria</taxon>
        <taxon>Saurischia</taxon>
        <taxon>Theropoda</taxon>
        <taxon>Coelurosauria</taxon>
        <taxon>Aves</taxon>
        <taxon>Neognathae</taxon>
        <taxon>Neoaves</taxon>
        <taxon>Telluraves</taxon>
        <taxon>Strigiformes</taxon>
        <taxon>Strigidae</taxon>
        <taxon>Athene</taxon>
    </lineage>
</organism>
<proteinExistence type="predicted"/>
<keyword evidence="2" id="KW-1185">Reference proteome</keyword>
<protein>
    <submittedName>
        <fullName evidence="1">Uncharacterized protein</fullName>
    </submittedName>
</protein>
<evidence type="ECO:0000313" key="1">
    <source>
        <dbReference type="Ensembl" id="ENSACUP00000008687.1"/>
    </source>
</evidence>